<evidence type="ECO:0000259" key="3">
    <source>
        <dbReference type="Pfam" id="PF02525"/>
    </source>
</evidence>
<dbReference type="AlphaFoldDB" id="A0A2T9XXF0"/>
<evidence type="ECO:0000313" key="4">
    <source>
        <dbReference type="EMBL" id="PVU84757.1"/>
    </source>
</evidence>
<dbReference type="Pfam" id="PF02525">
    <property type="entry name" value="Flavodoxin_2"/>
    <property type="match status" value="1"/>
</dbReference>
<dbReference type="OrthoDB" id="26889at2759"/>
<reference evidence="4 5" key="1">
    <citation type="journal article" date="2018" name="MBio">
        <title>Comparative Genomics Reveals the Core Gene Toolbox for the Fungus-Insect Symbiosis.</title>
        <authorList>
            <person name="Wang Y."/>
            <person name="Stata M."/>
            <person name="Wang W."/>
            <person name="Stajich J.E."/>
            <person name="White M.M."/>
            <person name="Moncalvo J.M."/>
        </authorList>
    </citation>
    <scope>NUCLEOTIDE SEQUENCE [LARGE SCALE GENOMIC DNA]</scope>
    <source>
        <strain evidence="4 5">AUS-77-4</strain>
    </source>
</reference>
<sequence length="197" mass="23298">MSQFKHTMRKVLIINGSPNNKSFCHALQQSYKKGSLKNNNEVRETTLSEMEFNPILKYGYTKRMELEPDLLVALDNIKWADHIVWIYPNWWGSMPALMKGFVERVFLPRITFEYLKTSPRPKPLLVGKTCEIICTMNTPVWYYKYIQKDVGGRMLRVNLCDCCGIKNKRTTYMADMRQFTPEKRNEWLEKIERLASK</sequence>
<dbReference type="STRING" id="61424.A0A2T9XXF0"/>
<dbReference type="InterPro" id="IPR003680">
    <property type="entry name" value="Flavodoxin_fold"/>
</dbReference>
<organism evidence="4 5">
    <name type="scientific">Furculomyces boomerangus</name>
    <dbReference type="NCBI Taxonomy" id="61424"/>
    <lineage>
        <taxon>Eukaryota</taxon>
        <taxon>Fungi</taxon>
        <taxon>Fungi incertae sedis</taxon>
        <taxon>Zoopagomycota</taxon>
        <taxon>Kickxellomycotina</taxon>
        <taxon>Harpellomycetes</taxon>
        <taxon>Harpellales</taxon>
        <taxon>Harpellaceae</taxon>
        <taxon>Furculomyces</taxon>
    </lineage>
</organism>
<name>A0A2T9XXF0_9FUNG</name>
<comment type="similarity">
    <text evidence="1">Belongs to the NAD(P)H dehydrogenase (quinone) family.</text>
</comment>
<dbReference type="Proteomes" id="UP000245699">
    <property type="component" value="Unassembled WGS sequence"/>
</dbReference>
<keyword evidence="2" id="KW-0560">Oxidoreductase</keyword>
<proteinExistence type="inferred from homology"/>
<evidence type="ECO:0000313" key="5">
    <source>
        <dbReference type="Proteomes" id="UP000245699"/>
    </source>
</evidence>
<evidence type="ECO:0000256" key="2">
    <source>
        <dbReference type="ARBA" id="ARBA00023002"/>
    </source>
</evidence>
<protein>
    <recommendedName>
        <fullName evidence="3">Flavodoxin-like fold domain-containing protein</fullName>
    </recommendedName>
</protein>
<keyword evidence="5" id="KW-1185">Reference proteome</keyword>
<dbReference type="PANTHER" id="PTHR10204">
    <property type="entry name" value="NAD P H OXIDOREDUCTASE-RELATED"/>
    <property type="match status" value="1"/>
</dbReference>
<gene>
    <name evidence="4" type="ORF">BB559_007436</name>
</gene>
<dbReference type="EMBL" id="MBFT01001238">
    <property type="protein sequence ID" value="PVU84757.1"/>
    <property type="molecule type" value="Genomic_DNA"/>
</dbReference>
<dbReference type="SUPFAM" id="SSF52218">
    <property type="entry name" value="Flavoproteins"/>
    <property type="match status" value="1"/>
</dbReference>
<evidence type="ECO:0000256" key="1">
    <source>
        <dbReference type="ARBA" id="ARBA00006252"/>
    </source>
</evidence>
<dbReference type="GO" id="GO:0005829">
    <property type="term" value="C:cytosol"/>
    <property type="evidence" value="ECO:0007669"/>
    <property type="project" value="TreeGrafter"/>
</dbReference>
<dbReference type="Gene3D" id="3.40.50.360">
    <property type="match status" value="1"/>
</dbReference>
<dbReference type="InterPro" id="IPR029039">
    <property type="entry name" value="Flavoprotein-like_sf"/>
</dbReference>
<feature type="domain" description="Flavodoxin-like fold" evidence="3">
    <location>
        <begin position="10"/>
        <end position="190"/>
    </location>
</feature>
<dbReference type="InterPro" id="IPR051545">
    <property type="entry name" value="NAD(P)H_dehydrogenase_qn"/>
</dbReference>
<dbReference type="PANTHER" id="PTHR10204:SF34">
    <property type="entry name" value="NAD(P)H DEHYDROGENASE [QUINONE] 1 ISOFORM 1"/>
    <property type="match status" value="1"/>
</dbReference>
<accession>A0A2T9XXF0</accession>
<comment type="caution">
    <text evidence="4">The sequence shown here is derived from an EMBL/GenBank/DDBJ whole genome shotgun (WGS) entry which is preliminary data.</text>
</comment>
<dbReference type="GO" id="GO:0003955">
    <property type="term" value="F:NAD(P)H dehydrogenase (quinone) activity"/>
    <property type="evidence" value="ECO:0007669"/>
    <property type="project" value="TreeGrafter"/>
</dbReference>